<evidence type="ECO:0000256" key="1">
    <source>
        <dbReference type="ARBA" id="ARBA00004141"/>
    </source>
</evidence>
<dbReference type="STRING" id="697581.TCARB_0044"/>
<dbReference type="CDD" id="cd16914">
    <property type="entry name" value="EcfT"/>
    <property type="match status" value="1"/>
</dbReference>
<dbReference type="EMBL" id="CP007493">
    <property type="protein sequence ID" value="AJB41122.1"/>
    <property type="molecule type" value="Genomic_DNA"/>
</dbReference>
<feature type="transmembrane region" description="Helical" evidence="5">
    <location>
        <begin position="178"/>
        <end position="197"/>
    </location>
</feature>
<gene>
    <name evidence="6" type="ORF">TCARB_0044</name>
</gene>
<dbReference type="RefSeq" id="WP_052886375.1">
    <property type="nucleotide sequence ID" value="NZ_CP007493.1"/>
</dbReference>
<feature type="transmembrane region" description="Helical" evidence="5">
    <location>
        <begin position="224"/>
        <end position="242"/>
    </location>
</feature>
<dbReference type="Proteomes" id="UP000266720">
    <property type="component" value="Chromosome"/>
</dbReference>
<keyword evidence="4 5" id="KW-0472">Membrane</keyword>
<dbReference type="GeneID" id="25405511"/>
<dbReference type="KEGG" id="tcb:TCARB_0044"/>
<dbReference type="AlphaFoldDB" id="A0A3G1A475"/>
<feature type="transmembrane region" description="Helical" evidence="5">
    <location>
        <begin position="91"/>
        <end position="113"/>
    </location>
</feature>
<proteinExistence type="predicted"/>
<evidence type="ECO:0000256" key="4">
    <source>
        <dbReference type="ARBA" id="ARBA00023136"/>
    </source>
</evidence>
<keyword evidence="2 5" id="KW-0812">Transmembrane</keyword>
<dbReference type="GO" id="GO:0005886">
    <property type="term" value="C:plasma membrane"/>
    <property type="evidence" value="ECO:0007669"/>
    <property type="project" value="UniProtKB-ARBA"/>
</dbReference>
<keyword evidence="3 5" id="KW-1133">Transmembrane helix</keyword>
<evidence type="ECO:0000256" key="3">
    <source>
        <dbReference type="ARBA" id="ARBA00022989"/>
    </source>
</evidence>
<evidence type="ECO:0000313" key="6">
    <source>
        <dbReference type="EMBL" id="AJB41122.1"/>
    </source>
</evidence>
<evidence type="ECO:0000256" key="2">
    <source>
        <dbReference type="ARBA" id="ARBA00022692"/>
    </source>
</evidence>
<dbReference type="InterPro" id="IPR003339">
    <property type="entry name" value="ABC/ECF_trnsptr_transmembrane"/>
</dbReference>
<sequence>MEALRAFKTIKKDSPYDRLDPRTRFFLSTVLAFLAIYSSRLDTQLIVLTCVLSLSFMAKRVRVILRGLYGSLFLLVLIFTLNFVFTPNLQGAIYALVMTLRFTTLIASFALFFNSTSPEEIGIALEGVGVPRDFSLLINMSFRFVPTLANDIQIVSDALRSRGLELEKGRLYNRIKNYVYLLVPLIIFEVRRSMMIAEALEARGYGLDVKPTRLVSLKFTWKDYLTIGLALLGTFLLYSFGFL</sequence>
<evidence type="ECO:0000256" key="5">
    <source>
        <dbReference type="SAM" id="Phobius"/>
    </source>
</evidence>
<protein>
    <submittedName>
        <fullName evidence="6">Cobalt transport protein</fullName>
    </submittedName>
</protein>
<name>A0A3G1A475_9CREN</name>
<comment type="subcellular location">
    <subcellularLocation>
        <location evidence="1">Membrane</location>
        <topology evidence="1">Multi-pass membrane protein</topology>
    </subcellularLocation>
</comment>
<dbReference type="Pfam" id="PF02361">
    <property type="entry name" value="CbiQ"/>
    <property type="match status" value="1"/>
</dbReference>
<dbReference type="PANTHER" id="PTHR33514:SF13">
    <property type="entry name" value="PROTEIN ABCI12, CHLOROPLASTIC"/>
    <property type="match status" value="1"/>
</dbReference>
<organism evidence="6">
    <name type="scientific">Thermofilum adornatum 1505</name>
    <dbReference type="NCBI Taxonomy" id="697581"/>
    <lineage>
        <taxon>Archaea</taxon>
        <taxon>Thermoproteota</taxon>
        <taxon>Thermoprotei</taxon>
        <taxon>Thermofilales</taxon>
        <taxon>Thermofilaceae</taxon>
        <taxon>Thermofilum</taxon>
    </lineage>
</organism>
<dbReference type="PANTHER" id="PTHR33514">
    <property type="entry name" value="PROTEIN ABCI12, CHLOROPLASTIC"/>
    <property type="match status" value="1"/>
</dbReference>
<reference evidence="6" key="1">
    <citation type="journal article" date="2010" name="(in) ? (Ed.); EXTREMOPHILES;">
        <title>Complete genome sequences of ten hyperthermophilic archaea reveal their metabolic capabilities and possible ecological roles.</title>
        <authorList>
            <person name="Ravin N.V."/>
            <person name="Mardanov A.V."/>
            <person name="Bonch-Osmolovskaya E.A."/>
            <person name="Skryabin K.G."/>
        </authorList>
    </citation>
    <scope>NUCLEOTIDE SEQUENCE</scope>
    <source>
        <strain evidence="6">1505</strain>
    </source>
</reference>
<accession>A0A3G1A475</accession>
<feature type="transmembrane region" description="Helical" evidence="5">
    <location>
        <begin position="68"/>
        <end position="85"/>
    </location>
</feature>